<protein>
    <submittedName>
        <fullName evidence="1">Uncharacterized protein</fullName>
    </submittedName>
</protein>
<comment type="caution">
    <text evidence="1">The sequence shown here is derived from an EMBL/GenBank/DDBJ whole genome shotgun (WGS) entry which is preliminary data.</text>
</comment>
<gene>
    <name evidence="1" type="ORF">BHQ18_25090</name>
</gene>
<keyword evidence="2" id="KW-1185">Reference proteome</keyword>
<sequence length="69" mass="7520">MTTEMTTEMTGVRRITLPQVSPEVYKAVVALDAAASKDLDPELAELIKNGNWARSSRWPSRSTPGTESA</sequence>
<organism evidence="1 2">
    <name type="scientific">Mycolicibacterium flavescens</name>
    <name type="common">Mycobacterium flavescens</name>
    <dbReference type="NCBI Taxonomy" id="1776"/>
    <lineage>
        <taxon>Bacteria</taxon>
        <taxon>Bacillati</taxon>
        <taxon>Actinomycetota</taxon>
        <taxon>Actinomycetes</taxon>
        <taxon>Mycobacteriales</taxon>
        <taxon>Mycobacteriaceae</taxon>
        <taxon>Mycolicibacterium</taxon>
    </lineage>
</organism>
<accession>A0A1E3RBB8</accession>
<dbReference type="AlphaFoldDB" id="A0A1E3RBB8"/>
<dbReference type="Proteomes" id="UP000094053">
    <property type="component" value="Unassembled WGS sequence"/>
</dbReference>
<reference evidence="2" key="1">
    <citation type="submission" date="2016-09" db="EMBL/GenBank/DDBJ databases">
        <authorList>
            <person name="Greninger A.L."/>
            <person name="Jerome K.R."/>
            <person name="Mcnair B."/>
            <person name="Wallis C."/>
            <person name="Fang F."/>
        </authorList>
    </citation>
    <scope>NUCLEOTIDE SEQUENCE [LARGE SCALE GENOMIC DNA]</scope>
    <source>
        <strain evidence="2">M6</strain>
    </source>
</reference>
<dbReference type="RefSeq" id="WP_069416366.1">
    <property type="nucleotide sequence ID" value="NZ_MIHA01000025.1"/>
</dbReference>
<evidence type="ECO:0000313" key="2">
    <source>
        <dbReference type="Proteomes" id="UP000094053"/>
    </source>
</evidence>
<proteinExistence type="predicted"/>
<dbReference type="STRING" id="1776.BHQ18_25090"/>
<evidence type="ECO:0000313" key="1">
    <source>
        <dbReference type="EMBL" id="ODQ87081.1"/>
    </source>
</evidence>
<dbReference type="EMBL" id="MIHA01000025">
    <property type="protein sequence ID" value="ODQ87081.1"/>
    <property type="molecule type" value="Genomic_DNA"/>
</dbReference>
<name>A0A1E3RBB8_MYCFV</name>